<dbReference type="EMBL" id="CP012159">
    <property type="protein sequence ID" value="AKT39358.1"/>
    <property type="molecule type" value="Genomic_DNA"/>
</dbReference>
<dbReference type="OrthoDB" id="5499704at2"/>
<dbReference type="InterPro" id="IPR057326">
    <property type="entry name" value="KR_dom"/>
</dbReference>
<dbReference type="InterPro" id="IPR036291">
    <property type="entry name" value="NAD(P)-bd_dom_sf"/>
</dbReference>
<sequence length="253" mass="26819">MSIEGKTALVTGGGRGIGRAVAEWLAREGARVAVAGRTVSELAEVSEAVKGIPVQLDVGDRAAIRAAVPRVLEQLGHVDILVNNAGIAESAPFQETPDEAWDRMFAVNVTGAFALCQALIPPMIARGWGRVVNVVSNAGLTGYAYSSGYCASKHAIIGMSKAIALEIARTPVTINCLCPGWVETRMSDEAVTRIEQKTGRSREEARKALTSMSPQRRMVQPDEVAAMVAMLCSHEARSIHGQAIPIDGGQVMT</sequence>
<dbReference type="PRINTS" id="PR00080">
    <property type="entry name" value="SDRFAMILY"/>
</dbReference>
<comment type="similarity">
    <text evidence="1 2">Belongs to the short-chain dehydrogenases/reductases (SDR) family.</text>
</comment>
<dbReference type="SUPFAM" id="SSF51735">
    <property type="entry name" value="NAD(P)-binding Rossmann-fold domains"/>
    <property type="match status" value="1"/>
</dbReference>
<dbReference type="Pfam" id="PF00106">
    <property type="entry name" value="adh_short"/>
    <property type="match status" value="1"/>
</dbReference>
<protein>
    <submittedName>
        <fullName evidence="5">3-ketoacyl-ACP reductase</fullName>
    </submittedName>
</protein>
<dbReference type="InterPro" id="IPR002347">
    <property type="entry name" value="SDR_fam"/>
</dbReference>
<dbReference type="Proteomes" id="UP000067626">
    <property type="component" value="Chromosome"/>
</dbReference>
<dbReference type="InterPro" id="IPR020904">
    <property type="entry name" value="Sc_DH/Rdtase_CS"/>
</dbReference>
<organism evidence="5 6">
    <name type="scientific">Chondromyces crocatus</name>
    <dbReference type="NCBI Taxonomy" id="52"/>
    <lineage>
        <taxon>Bacteria</taxon>
        <taxon>Pseudomonadati</taxon>
        <taxon>Myxococcota</taxon>
        <taxon>Polyangia</taxon>
        <taxon>Polyangiales</taxon>
        <taxon>Polyangiaceae</taxon>
        <taxon>Chondromyces</taxon>
    </lineage>
</organism>
<evidence type="ECO:0000313" key="6">
    <source>
        <dbReference type="Proteomes" id="UP000067626"/>
    </source>
</evidence>
<dbReference type="STRING" id="52.CMC5_035050"/>
<proteinExistence type="inferred from homology"/>
<evidence type="ECO:0000259" key="4">
    <source>
        <dbReference type="SMART" id="SM00822"/>
    </source>
</evidence>
<evidence type="ECO:0000313" key="5">
    <source>
        <dbReference type="EMBL" id="AKT39358.1"/>
    </source>
</evidence>
<dbReference type="AlphaFoldDB" id="A0A0K1EFJ4"/>
<dbReference type="KEGG" id="ccro:CMC5_035050"/>
<dbReference type="InterPro" id="IPR050259">
    <property type="entry name" value="SDR"/>
</dbReference>
<dbReference type="PATRIC" id="fig|52.7.peg.3861"/>
<feature type="compositionally biased region" description="Basic and acidic residues" evidence="3">
    <location>
        <begin position="196"/>
        <end position="207"/>
    </location>
</feature>
<dbReference type="PROSITE" id="PS00061">
    <property type="entry name" value="ADH_SHORT"/>
    <property type="match status" value="1"/>
</dbReference>
<dbReference type="RefSeq" id="WP_050431461.1">
    <property type="nucleotide sequence ID" value="NZ_CP012159.1"/>
</dbReference>
<feature type="region of interest" description="Disordered" evidence="3">
    <location>
        <begin position="196"/>
        <end position="216"/>
    </location>
</feature>
<dbReference type="FunFam" id="3.40.50.720:FF:000084">
    <property type="entry name" value="Short-chain dehydrogenase reductase"/>
    <property type="match status" value="1"/>
</dbReference>
<name>A0A0K1EFJ4_CHOCO</name>
<accession>A0A0K1EFJ4</accession>
<evidence type="ECO:0000256" key="1">
    <source>
        <dbReference type="ARBA" id="ARBA00006484"/>
    </source>
</evidence>
<gene>
    <name evidence="5" type="primary">fabG</name>
    <name evidence="5" type="ORF">CMC5_035050</name>
</gene>
<dbReference type="Gene3D" id="3.40.50.720">
    <property type="entry name" value="NAD(P)-binding Rossmann-like Domain"/>
    <property type="match status" value="1"/>
</dbReference>
<keyword evidence="6" id="KW-1185">Reference proteome</keyword>
<dbReference type="PANTHER" id="PTHR42879">
    <property type="entry name" value="3-OXOACYL-(ACYL-CARRIER-PROTEIN) REDUCTASE"/>
    <property type="match status" value="1"/>
</dbReference>
<dbReference type="CDD" id="cd05233">
    <property type="entry name" value="SDR_c"/>
    <property type="match status" value="1"/>
</dbReference>
<reference evidence="5 6" key="1">
    <citation type="submission" date="2015-07" db="EMBL/GenBank/DDBJ databases">
        <title>Genome analysis of myxobacterium Chondromyces crocatus Cm c5 reveals a high potential for natural compound synthesis and the genetic basis for the loss of fruiting body formation.</title>
        <authorList>
            <person name="Zaburannyi N."/>
            <person name="Bunk B."/>
            <person name="Maier J."/>
            <person name="Overmann J."/>
            <person name="Mueller R."/>
        </authorList>
    </citation>
    <scope>NUCLEOTIDE SEQUENCE [LARGE SCALE GENOMIC DNA]</scope>
    <source>
        <strain evidence="5 6">Cm c5</strain>
    </source>
</reference>
<dbReference type="PRINTS" id="PR00081">
    <property type="entry name" value="GDHRDH"/>
</dbReference>
<evidence type="ECO:0000256" key="3">
    <source>
        <dbReference type="SAM" id="MobiDB-lite"/>
    </source>
</evidence>
<evidence type="ECO:0000256" key="2">
    <source>
        <dbReference type="RuleBase" id="RU000363"/>
    </source>
</evidence>
<dbReference type="GO" id="GO:0032787">
    <property type="term" value="P:monocarboxylic acid metabolic process"/>
    <property type="evidence" value="ECO:0007669"/>
    <property type="project" value="UniProtKB-ARBA"/>
</dbReference>
<dbReference type="NCBIfam" id="NF009466">
    <property type="entry name" value="PRK12826.1-2"/>
    <property type="match status" value="1"/>
</dbReference>
<dbReference type="SMART" id="SM00822">
    <property type="entry name" value="PKS_KR"/>
    <property type="match status" value="1"/>
</dbReference>
<feature type="domain" description="Ketoreductase" evidence="4">
    <location>
        <begin position="6"/>
        <end position="166"/>
    </location>
</feature>
<dbReference type="PANTHER" id="PTHR42879:SF2">
    <property type="entry name" value="3-OXOACYL-[ACYL-CARRIER-PROTEIN] REDUCTASE FABG"/>
    <property type="match status" value="1"/>
</dbReference>